<keyword evidence="15" id="KW-1185">Reference proteome</keyword>
<dbReference type="InterPro" id="IPR038550">
    <property type="entry name" value="GPCR_3_9-Cys_sf"/>
</dbReference>
<feature type="signal peptide" evidence="12">
    <location>
        <begin position="1"/>
        <end position="20"/>
    </location>
</feature>
<feature type="chain" id="PRO_5046570351" description="G-protein coupled receptors family 3 profile domain-containing protein" evidence="12">
    <location>
        <begin position="21"/>
        <end position="897"/>
    </location>
</feature>
<feature type="transmembrane region" description="Helical" evidence="11">
    <location>
        <begin position="612"/>
        <end position="630"/>
    </location>
</feature>
<evidence type="ECO:0000256" key="12">
    <source>
        <dbReference type="SAM" id="SignalP"/>
    </source>
</evidence>
<dbReference type="Gene3D" id="3.40.50.2300">
    <property type="match status" value="2"/>
</dbReference>
<comment type="subcellular location">
    <subcellularLocation>
        <location evidence="1">Cell membrane</location>
        <topology evidence="1">Multi-pass membrane protein</topology>
    </subcellularLocation>
</comment>
<evidence type="ECO:0000256" key="4">
    <source>
        <dbReference type="ARBA" id="ARBA00022989"/>
    </source>
</evidence>
<keyword evidence="12" id="KW-0732">Signal</keyword>
<keyword evidence="8" id="KW-0325">Glycoprotein</keyword>
<evidence type="ECO:0000256" key="2">
    <source>
        <dbReference type="ARBA" id="ARBA00022475"/>
    </source>
</evidence>
<dbReference type="CDD" id="cd13953">
    <property type="entry name" value="7tm_classC_mGluR-like"/>
    <property type="match status" value="1"/>
</dbReference>
<evidence type="ECO:0000313" key="14">
    <source>
        <dbReference type="EMBL" id="CAH3013684.1"/>
    </source>
</evidence>
<evidence type="ECO:0000256" key="11">
    <source>
        <dbReference type="SAM" id="Phobius"/>
    </source>
</evidence>
<dbReference type="PROSITE" id="PS00981">
    <property type="entry name" value="G_PROTEIN_RECEP_F3_3"/>
    <property type="match status" value="1"/>
</dbReference>
<evidence type="ECO:0000256" key="1">
    <source>
        <dbReference type="ARBA" id="ARBA00004651"/>
    </source>
</evidence>
<dbReference type="Gene3D" id="2.10.50.30">
    <property type="entry name" value="GPCR, family 3, nine cysteines domain"/>
    <property type="match status" value="1"/>
</dbReference>
<evidence type="ECO:0000256" key="8">
    <source>
        <dbReference type="ARBA" id="ARBA00023180"/>
    </source>
</evidence>
<dbReference type="InterPro" id="IPR001828">
    <property type="entry name" value="ANF_lig-bd_rcpt"/>
</dbReference>
<feature type="region of interest" description="Disordered" evidence="10">
    <location>
        <begin position="877"/>
        <end position="897"/>
    </location>
</feature>
<comment type="caution">
    <text evidence="14">The sequence shown here is derived from an EMBL/GenBank/DDBJ whole genome shotgun (WGS) entry which is preliminary data.</text>
</comment>
<dbReference type="EMBL" id="CALNXI010000002">
    <property type="protein sequence ID" value="CAH3013684.1"/>
    <property type="molecule type" value="Genomic_DNA"/>
</dbReference>
<keyword evidence="4 11" id="KW-1133">Transmembrane helix</keyword>
<feature type="transmembrane region" description="Helical" evidence="11">
    <location>
        <begin position="765"/>
        <end position="785"/>
    </location>
</feature>
<protein>
    <recommendedName>
        <fullName evidence="13">G-protein coupled receptors family 3 profile domain-containing protein</fullName>
    </recommendedName>
</protein>
<dbReference type="InterPro" id="IPR011500">
    <property type="entry name" value="GPCR_3_9-Cys_dom"/>
</dbReference>
<name>A0ABN8L9B0_9CNID</name>
<keyword evidence="5" id="KW-0297">G-protein coupled receptor</keyword>
<accession>A0ABN8L9B0</accession>
<feature type="transmembrane region" description="Helical" evidence="11">
    <location>
        <begin position="642"/>
        <end position="663"/>
    </location>
</feature>
<feature type="transmembrane region" description="Helical" evidence="11">
    <location>
        <begin position="683"/>
        <end position="704"/>
    </location>
</feature>
<dbReference type="InterPro" id="IPR017979">
    <property type="entry name" value="GPCR_3_CS"/>
</dbReference>
<dbReference type="Pfam" id="PF07562">
    <property type="entry name" value="NCD3G"/>
    <property type="match status" value="1"/>
</dbReference>
<evidence type="ECO:0000256" key="5">
    <source>
        <dbReference type="ARBA" id="ARBA00023040"/>
    </source>
</evidence>
<evidence type="ECO:0000256" key="6">
    <source>
        <dbReference type="ARBA" id="ARBA00023136"/>
    </source>
</evidence>
<dbReference type="PROSITE" id="PS50259">
    <property type="entry name" value="G_PROTEIN_RECEP_F3_4"/>
    <property type="match status" value="1"/>
</dbReference>
<dbReference type="InterPro" id="IPR000337">
    <property type="entry name" value="GPCR_3"/>
</dbReference>
<gene>
    <name evidence="14" type="ORF">PEVE_00013442</name>
</gene>
<dbReference type="Pfam" id="PF01094">
    <property type="entry name" value="ANF_receptor"/>
    <property type="match status" value="1"/>
</dbReference>
<keyword evidence="9" id="KW-0807">Transducer</keyword>
<evidence type="ECO:0000313" key="15">
    <source>
        <dbReference type="Proteomes" id="UP001159427"/>
    </source>
</evidence>
<dbReference type="SUPFAM" id="SSF53822">
    <property type="entry name" value="Periplasmic binding protein-like I"/>
    <property type="match status" value="1"/>
</dbReference>
<keyword evidence="6 11" id="KW-0472">Membrane</keyword>
<dbReference type="Pfam" id="PF00003">
    <property type="entry name" value="7tm_3"/>
    <property type="match status" value="1"/>
</dbReference>
<dbReference type="InterPro" id="IPR028082">
    <property type="entry name" value="Peripla_BP_I"/>
</dbReference>
<keyword evidence="3 11" id="KW-0812">Transmembrane</keyword>
<reference evidence="14 15" key="1">
    <citation type="submission" date="2022-05" db="EMBL/GenBank/DDBJ databases">
        <authorList>
            <consortium name="Genoscope - CEA"/>
            <person name="William W."/>
        </authorList>
    </citation>
    <scope>NUCLEOTIDE SEQUENCE [LARGE SCALE GENOMIC DNA]</scope>
</reference>
<dbReference type="PRINTS" id="PR01176">
    <property type="entry name" value="GABABRECEPTR"/>
</dbReference>
<evidence type="ECO:0000256" key="10">
    <source>
        <dbReference type="SAM" id="MobiDB-lite"/>
    </source>
</evidence>
<evidence type="ECO:0000259" key="13">
    <source>
        <dbReference type="PROSITE" id="PS50259"/>
    </source>
</evidence>
<dbReference type="Proteomes" id="UP001159427">
    <property type="component" value="Unassembled WGS sequence"/>
</dbReference>
<feature type="domain" description="G-protein coupled receptors family 3 profile" evidence="13">
    <location>
        <begin position="572"/>
        <end position="826"/>
    </location>
</feature>
<evidence type="ECO:0000256" key="7">
    <source>
        <dbReference type="ARBA" id="ARBA00023170"/>
    </source>
</evidence>
<dbReference type="PRINTS" id="PR00248">
    <property type="entry name" value="GPCRMGR"/>
</dbReference>
<dbReference type="InterPro" id="IPR050726">
    <property type="entry name" value="mGluR"/>
</dbReference>
<dbReference type="PANTHER" id="PTHR24060">
    <property type="entry name" value="METABOTROPIC GLUTAMATE RECEPTOR"/>
    <property type="match status" value="1"/>
</dbReference>
<feature type="transmembrane region" description="Helical" evidence="11">
    <location>
        <begin position="572"/>
        <end position="592"/>
    </location>
</feature>
<dbReference type="InterPro" id="IPR017978">
    <property type="entry name" value="GPCR_3_C"/>
</dbReference>
<organism evidence="14 15">
    <name type="scientific">Porites evermanni</name>
    <dbReference type="NCBI Taxonomy" id="104178"/>
    <lineage>
        <taxon>Eukaryota</taxon>
        <taxon>Metazoa</taxon>
        <taxon>Cnidaria</taxon>
        <taxon>Anthozoa</taxon>
        <taxon>Hexacorallia</taxon>
        <taxon>Scleractinia</taxon>
        <taxon>Fungiina</taxon>
        <taxon>Poritidae</taxon>
        <taxon>Porites</taxon>
    </lineage>
</organism>
<keyword evidence="7" id="KW-0675">Receptor</keyword>
<sequence length="897" mass="100305">MIARCWLIVVAITVSWRTRAKTTEKQSPRIFLPGDVILGGLCPLHNPPGTRQEDPAQNSYGEIVGHCGGPFNFRGLQHAEAILYAVDQINKNETLLPGITIGVDIKDTCNSVDHTIRESLKFEFVREAYLRVEGDEGVCGSSLKTSAKSRGRVVAVIGAAYSGISIAAANLAGLFHVPVVSYASTSRLLSDRKRFKNFLRTVPSDTRQAQAMVDVIREFDWNFVSTIASDTEYGRSGIDSFKQAVNNQADHRVCIAVDEVFTVRTPKARVREIIKKIREHPEAKVIVLFAELNDADYFINTAREQNLTGYIWMGSDAFSHSYSVLRPNKDVLKYWIATEPNSNVYEAFRVYFQNITKERVKRNPWLRVYEKYVAKLLNTSDPVDYSSYTTTAVDAVYAVAYGLHDMYHCSNTSCFIDVSNTLQTEVYNFIKNVSFLSPTGHHVSFDETGSTPSYYNIRFLKNRRGKYHFDILGSWLLGKGFRFSPQYKHYEHPLSTLQSYARCSPKCHPGFWKQPKEHYPECCWNCIRCRGNSVSNHSGATTCVSCPDGSKANYAKSSCDVIPITEIYKTPAGIAVAGACTVGVVAVFLTFISLFNKRKTPLVKASSQEITYVLLFGLAWCYIIPISLLLQPTHLLCQTRPFVLSSGIAMVIGSLLTKTNRIARIFSAKIMRTGNTNYLSNKWQRVFVGLCIVLENSFAALWIITSPIKATRVSHGSHEVLIECMTDSMLGFTIWAAINVALVLLCTYQAFLVRKVPENFNEAKFIAFSMVTVCVSGAVFVPTFLGTKGLYRIILTCFLVIFCSTIALVSLFAPKVYIIYFRPEKNKPHPQKTDPKIGAPRPEYYRSVSSLSTITACVTLDDLDTPKLSDVLDVQNSHLPQGIPEGTPSKSTETKWS</sequence>
<evidence type="ECO:0000256" key="3">
    <source>
        <dbReference type="ARBA" id="ARBA00022692"/>
    </source>
</evidence>
<feature type="transmembrane region" description="Helical" evidence="11">
    <location>
        <begin position="791"/>
        <end position="813"/>
    </location>
</feature>
<keyword evidence="2" id="KW-1003">Cell membrane</keyword>
<evidence type="ECO:0000256" key="9">
    <source>
        <dbReference type="ARBA" id="ARBA00023224"/>
    </source>
</evidence>
<feature type="transmembrane region" description="Helical" evidence="11">
    <location>
        <begin position="732"/>
        <end position="753"/>
    </location>
</feature>
<proteinExistence type="predicted"/>